<dbReference type="Proteomes" id="UP000000493">
    <property type="component" value="Chromosome"/>
</dbReference>
<proteinExistence type="predicted"/>
<evidence type="ECO:0000313" key="1">
    <source>
        <dbReference type="EMBL" id="AEI51381.1"/>
    </source>
</evidence>
<dbReference type="AlphaFoldDB" id="A0A7U3ZQ82"/>
<name>A0A7U3ZQ82_RUNSL</name>
<sequence>MTIAGVSDVYSKSNDLLNVFFGINVSESQVYRVTDCMENQLPPDLFEDIKHSSLQENQRVYASIDGGMIQPDQGWQEVNRDAFSGKGIALQTAPKMGIRFAVDLANLHLVVI</sequence>
<dbReference type="EMBL" id="CP002859">
    <property type="protein sequence ID" value="AEI51381.1"/>
    <property type="molecule type" value="Genomic_DNA"/>
</dbReference>
<gene>
    <name evidence="1" type="ordered locus">Runsl_5075</name>
</gene>
<dbReference type="RefSeq" id="WP_013930660.1">
    <property type="nucleotide sequence ID" value="NC_015703.1"/>
</dbReference>
<dbReference type="KEGG" id="rsi:Runsl_5075"/>
<reference evidence="2" key="1">
    <citation type="submission" date="2011-06" db="EMBL/GenBank/DDBJ databases">
        <title>The complete genome of chromosome of Runella slithyformis DSM 19594.</title>
        <authorList>
            <consortium name="US DOE Joint Genome Institute (JGI-PGF)"/>
            <person name="Lucas S."/>
            <person name="Han J."/>
            <person name="Lapidus A."/>
            <person name="Bruce D."/>
            <person name="Goodwin L."/>
            <person name="Pitluck S."/>
            <person name="Peters L."/>
            <person name="Kyrpides N."/>
            <person name="Mavromatis K."/>
            <person name="Ivanova N."/>
            <person name="Ovchinnikova G."/>
            <person name="Zhang X."/>
            <person name="Misra M."/>
            <person name="Detter J.C."/>
            <person name="Tapia R."/>
            <person name="Han C."/>
            <person name="Land M."/>
            <person name="Hauser L."/>
            <person name="Markowitz V."/>
            <person name="Cheng J.-F."/>
            <person name="Hugenholtz P."/>
            <person name="Woyke T."/>
            <person name="Wu D."/>
            <person name="Tindall B."/>
            <person name="Faehrich R."/>
            <person name="Brambilla E."/>
            <person name="Klenk H.-P."/>
            <person name="Eisen J.A."/>
        </authorList>
    </citation>
    <scope>NUCLEOTIDE SEQUENCE [LARGE SCALE GENOMIC DNA]</scope>
    <source>
        <strain evidence="2">ATCC 29530 / DSM 19594 / LMG 11500 / NCIMB 11436 / LSU 4</strain>
    </source>
</reference>
<organism evidence="1 2">
    <name type="scientific">Runella slithyformis (strain ATCC 29530 / DSM 19594 / LMG 11500 / NCIMB 11436 / LSU 4)</name>
    <dbReference type="NCBI Taxonomy" id="761193"/>
    <lineage>
        <taxon>Bacteria</taxon>
        <taxon>Pseudomonadati</taxon>
        <taxon>Bacteroidota</taxon>
        <taxon>Cytophagia</taxon>
        <taxon>Cytophagales</taxon>
        <taxon>Spirosomataceae</taxon>
        <taxon>Runella</taxon>
    </lineage>
</organism>
<evidence type="ECO:0000313" key="2">
    <source>
        <dbReference type="Proteomes" id="UP000000493"/>
    </source>
</evidence>
<reference evidence="1 2" key="2">
    <citation type="journal article" date="2012" name="Stand. Genomic Sci.">
        <title>Complete genome sequence of the aquatic bacterium Runella slithyformis type strain (LSU 4(T)).</title>
        <authorList>
            <person name="Copeland A."/>
            <person name="Zhang X."/>
            <person name="Misra M."/>
            <person name="Lapidus A."/>
            <person name="Nolan M."/>
            <person name="Lucas S."/>
            <person name="Deshpande S."/>
            <person name="Cheng J.F."/>
            <person name="Tapia R."/>
            <person name="Goodwin L.A."/>
            <person name="Pitluck S."/>
            <person name="Liolios K."/>
            <person name="Pagani I."/>
            <person name="Ivanova N."/>
            <person name="Mikhailova N."/>
            <person name="Pati A."/>
            <person name="Chen A."/>
            <person name="Palaniappan K."/>
            <person name="Land M."/>
            <person name="Hauser L."/>
            <person name="Pan C."/>
            <person name="Jeffries C.D."/>
            <person name="Detter J.C."/>
            <person name="Brambilla E.M."/>
            <person name="Rohde M."/>
            <person name="Djao O.D."/>
            <person name="Goker M."/>
            <person name="Sikorski J."/>
            <person name="Tindall B.J."/>
            <person name="Woyke T."/>
            <person name="Bristow J."/>
            <person name="Eisen J.A."/>
            <person name="Markowitz V."/>
            <person name="Hugenholtz P."/>
            <person name="Kyrpides N.C."/>
            <person name="Klenk H.P."/>
            <person name="Mavromatis K."/>
        </authorList>
    </citation>
    <scope>NUCLEOTIDE SEQUENCE [LARGE SCALE GENOMIC DNA]</scope>
    <source>
        <strain evidence="2">ATCC 29530 / DSM 19594 / LMG 11500 / NCIMB 11436 / LSU 4</strain>
    </source>
</reference>
<accession>A0A7U3ZQ82</accession>
<protein>
    <submittedName>
        <fullName evidence="1">Uncharacterized protein</fullName>
    </submittedName>
</protein>
<keyword evidence="2" id="KW-1185">Reference proteome</keyword>